<dbReference type="AlphaFoldDB" id="A0ABC8T626"/>
<dbReference type="EMBL" id="CAUOFW020004269">
    <property type="protein sequence ID" value="CAK9164708.1"/>
    <property type="molecule type" value="Genomic_DNA"/>
</dbReference>
<protein>
    <submittedName>
        <fullName evidence="3">Uncharacterized protein</fullName>
    </submittedName>
</protein>
<dbReference type="PANTHER" id="PTHR35468">
    <property type="entry name" value="MYOSIN-LIKE PROTEIN"/>
    <property type="match status" value="1"/>
</dbReference>
<reference evidence="3 4" key="1">
    <citation type="submission" date="2024-02" db="EMBL/GenBank/DDBJ databases">
        <authorList>
            <person name="Vignale AGUSTIN F."/>
            <person name="Sosa J E."/>
            <person name="Modenutti C."/>
        </authorList>
    </citation>
    <scope>NUCLEOTIDE SEQUENCE [LARGE SCALE GENOMIC DNA]</scope>
</reference>
<name>A0ABC8T626_9AQUA</name>
<evidence type="ECO:0000256" key="1">
    <source>
        <dbReference type="SAM" id="Coils"/>
    </source>
</evidence>
<organism evidence="3 4">
    <name type="scientific">Ilex paraguariensis</name>
    <name type="common">yerba mate</name>
    <dbReference type="NCBI Taxonomy" id="185542"/>
    <lineage>
        <taxon>Eukaryota</taxon>
        <taxon>Viridiplantae</taxon>
        <taxon>Streptophyta</taxon>
        <taxon>Embryophyta</taxon>
        <taxon>Tracheophyta</taxon>
        <taxon>Spermatophyta</taxon>
        <taxon>Magnoliopsida</taxon>
        <taxon>eudicotyledons</taxon>
        <taxon>Gunneridae</taxon>
        <taxon>Pentapetalae</taxon>
        <taxon>asterids</taxon>
        <taxon>campanulids</taxon>
        <taxon>Aquifoliales</taxon>
        <taxon>Aquifoliaceae</taxon>
        <taxon>Ilex</taxon>
    </lineage>
</organism>
<dbReference type="Proteomes" id="UP001642360">
    <property type="component" value="Unassembled WGS sequence"/>
</dbReference>
<gene>
    <name evidence="3" type="ORF">ILEXP_LOCUS33853</name>
</gene>
<accession>A0ABC8T626</accession>
<evidence type="ECO:0000256" key="2">
    <source>
        <dbReference type="SAM" id="MobiDB-lite"/>
    </source>
</evidence>
<feature type="coiled-coil region" evidence="1">
    <location>
        <begin position="123"/>
        <end position="178"/>
    </location>
</feature>
<keyword evidence="4" id="KW-1185">Reference proteome</keyword>
<sequence length="530" mass="61537">MSTTRRPKWHPTPPPLPSPKILNLPRRTRRKQSKNTTTKPYRPIKDPPEMHQKYYRGKLESLFDQERAFSRTAPIVLLNSSERRERVEECEESGGFLEEKWRFQAEILRAECNFLRMEREFALKKLERNRVQMERTLRSAVRTLVSGRNKIYEGENVNTVLEEEIEDLAEKLEELRRSSGVVDFEVRDCSNFDKQASLLQRRLGKLGGLSDEKCVKEIQELAESSLSINTIHEIDNESFDLSSKGNNRSTDMEILRKHMEGLPKGLLDRMEEEYGSMLSTTANSSVDSSASTSKRIECLDSSSFSTRHLHQELVSREEIKCSGHCKAMLRRIMEQVRTETEQWSQMQAMLGQVREEMEELHASRDFWQNQALDCDYEIQSLRSTVQEWRQKALTFESKANELQTEISAIKGELEKLRMAENEKHVLHCPLKENHHTNDKESKKKIANQKSRIEQTREILTTRDLPPISLGKQIEKEKRILILRLKENHHADDKGSKQDNLGDGRQRATTRGNGLMALKRSPFRDIGNSSC</sequence>
<keyword evidence="1" id="KW-0175">Coiled coil</keyword>
<feature type="region of interest" description="Disordered" evidence="2">
    <location>
        <begin position="1"/>
        <end position="49"/>
    </location>
</feature>
<feature type="region of interest" description="Disordered" evidence="2">
    <location>
        <begin position="489"/>
        <end position="530"/>
    </location>
</feature>
<comment type="caution">
    <text evidence="3">The sequence shown here is derived from an EMBL/GenBank/DDBJ whole genome shotgun (WGS) entry which is preliminary data.</text>
</comment>
<proteinExistence type="predicted"/>
<feature type="compositionally biased region" description="Basic and acidic residues" evidence="2">
    <location>
        <begin position="489"/>
        <end position="505"/>
    </location>
</feature>
<evidence type="ECO:0000313" key="3">
    <source>
        <dbReference type="EMBL" id="CAK9164708.1"/>
    </source>
</evidence>
<evidence type="ECO:0000313" key="4">
    <source>
        <dbReference type="Proteomes" id="UP001642360"/>
    </source>
</evidence>
<feature type="coiled-coil region" evidence="1">
    <location>
        <begin position="350"/>
        <end position="419"/>
    </location>
</feature>
<dbReference type="PANTHER" id="PTHR35468:SF1">
    <property type="entry name" value="MYOSIN-LIKE PROTEIN"/>
    <property type="match status" value="1"/>
</dbReference>